<keyword evidence="3" id="KW-0326">Glycosidase</keyword>
<dbReference type="InterPro" id="IPR044993">
    <property type="entry name" value="BXL"/>
</dbReference>
<evidence type="ECO:0000256" key="4">
    <source>
        <dbReference type="SAM" id="SignalP"/>
    </source>
</evidence>
<dbReference type="FunFam" id="3.40.50.1700:FF:000001">
    <property type="entry name" value="probable beta-D-xylosidase 2"/>
    <property type="match status" value="1"/>
</dbReference>
<dbReference type="InterPro" id="IPR013783">
    <property type="entry name" value="Ig-like_fold"/>
</dbReference>
<reference evidence="6 7" key="1">
    <citation type="submission" date="2024-01" db="EMBL/GenBank/DDBJ databases">
        <title>Genome assemblies of Stephania.</title>
        <authorList>
            <person name="Yang L."/>
        </authorList>
    </citation>
    <scope>NUCLEOTIDE SEQUENCE [LARGE SCALE GENOMIC DNA]</scope>
    <source>
        <strain evidence="6">YNDBR</strain>
        <tissue evidence="6">Leaf</tissue>
    </source>
</reference>
<sequence>MGITSTAHLLLIILSCFTSSLVVSNAARVRLLEAVPTASFAPNTAVCNAGRLGSQGLDVTKLGYCDNSLSYYDRAKALVDGMTLDEKVGQLGDRAAGVARLGLPPYLWWSEALHGVSSTGHGTFFNATVPGATSFPTVIVTAASFNETLWKTIGQVISTEARAMFNLGNTGLTFWSPNINVVRDPRWGRIMETPGEDPFVVARYSVNFVRGLQDLEGAETATDLNSRPLKTAACCKHYAAYDLENWLGVDRWHFNANVTEQDMLETFSYPFEICVREGDASSAMCSFNRVNGIPVCADPKLMKQNMRDEWGLHGYIVSDCDSIEVIVDGQKWLGDTEVDAVAQVMKAGLDLDCGKYYTNFGKAAVEQGKIKESDIDNALKNLYAVLMRLGYFDGMPMFDSLGKQDICSADNMELAADAARQGIVLLKNNATLPFTNVKTLAVVGPHANATDAMIGNYAGVPCKYTSPFDGLSKYAQVTYEPGCDIACKNESLIFKAMQASMNADATVILVGLDTSMEREGVDRVDLNLPGYQTQLINQVAMVSKGPVVLVVLTAGVLDISFAKDNPNIKGIIWAGYPGQEGGQAIADILFGKYNPGGRLPLTWYQANYVDKVPMTSMLLRPDDTLGYPGRTYKFFNGTTVYPFGYGLSYSTYNYTLPLTSPRSVNIKLGKLQHCRDLTFNEGAFRPACPAVLVEDTACEEEVEFEVDVFNNGTMDGSHVVMVYSTPPAGIARTHAKKVIGFQRVFVQAGESTTVKFTFNVCKSLSIVEYNGYTLLPSGGHTITVDNGLDGLTFPFQVNFVADEESA</sequence>
<evidence type="ECO:0000259" key="5">
    <source>
        <dbReference type="SMART" id="SM01217"/>
    </source>
</evidence>
<proteinExistence type="predicted"/>
<dbReference type="Gene3D" id="2.60.40.10">
    <property type="entry name" value="Immunoglobulins"/>
    <property type="match status" value="1"/>
</dbReference>
<dbReference type="GO" id="GO:0031222">
    <property type="term" value="P:arabinan catabolic process"/>
    <property type="evidence" value="ECO:0007669"/>
    <property type="project" value="TreeGrafter"/>
</dbReference>
<dbReference type="Proteomes" id="UP001420932">
    <property type="component" value="Unassembled WGS sequence"/>
</dbReference>
<dbReference type="AlphaFoldDB" id="A0AAP0HKN4"/>
<feature type="chain" id="PRO_5042813105" description="Fibronectin type III-like domain-containing protein" evidence="4">
    <location>
        <begin position="27"/>
        <end position="806"/>
    </location>
</feature>
<feature type="domain" description="Fibronectin type III-like" evidence="5">
    <location>
        <begin position="718"/>
        <end position="788"/>
    </location>
</feature>
<accession>A0AAP0HKN4</accession>
<dbReference type="GO" id="GO:0009044">
    <property type="term" value="F:xylan 1,4-beta-xylosidase activity"/>
    <property type="evidence" value="ECO:0007669"/>
    <property type="project" value="InterPro"/>
</dbReference>
<dbReference type="GO" id="GO:0046556">
    <property type="term" value="F:alpha-L-arabinofuranosidase activity"/>
    <property type="evidence" value="ECO:0007669"/>
    <property type="project" value="TreeGrafter"/>
</dbReference>
<dbReference type="PANTHER" id="PTHR42721:SF11">
    <property type="entry name" value="BETA-D-XYLOSIDASE 5-RELATED"/>
    <property type="match status" value="1"/>
</dbReference>
<keyword evidence="1 4" id="KW-0732">Signal</keyword>
<dbReference type="PANTHER" id="PTHR42721">
    <property type="entry name" value="SUGAR HYDROLASE-RELATED"/>
    <property type="match status" value="1"/>
</dbReference>
<protein>
    <recommendedName>
        <fullName evidence="5">Fibronectin type III-like domain-containing protein</fullName>
    </recommendedName>
</protein>
<dbReference type="SUPFAM" id="SSF51445">
    <property type="entry name" value="(Trans)glycosidases"/>
    <property type="match status" value="1"/>
</dbReference>
<dbReference type="Pfam" id="PF00933">
    <property type="entry name" value="Glyco_hydro_3"/>
    <property type="match status" value="1"/>
</dbReference>
<dbReference type="Gene3D" id="3.40.50.1700">
    <property type="entry name" value="Glycoside hydrolase family 3 C-terminal domain"/>
    <property type="match status" value="1"/>
</dbReference>
<comment type="caution">
    <text evidence="6">The sequence shown here is derived from an EMBL/GenBank/DDBJ whole genome shotgun (WGS) entry which is preliminary data.</text>
</comment>
<dbReference type="EMBL" id="JBBNAF010000013">
    <property type="protein sequence ID" value="KAK9086220.1"/>
    <property type="molecule type" value="Genomic_DNA"/>
</dbReference>
<dbReference type="InterPro" id="IPR036881">
    <property type="entry name" value="Glyco_hydro_3_C_sf"/>
</dbReference>
<organism evidence="6 7">
    <name type="scientific">Stephania yunnanensis</name>
    <dbReference type="NCBI Taxonomy" id="152371"/>
    <lineage>
        <taxon>Eukaryota</taxon>
        <taxon>Viridiplantae</taxon>
        <taxon>Streptophyta</taxon>
        <taxon>Embryophyta</taxon>
        <taxon>Tracheophyta</taxon>
        <taxon>Spermatophyta</taxon>
        <taxon>Magnoliopsida</taxon>
        <taxon>Ranunculales</taxon>
        <taxon>Menispermaceae</taxon>
        <taxon>Menispermoideae</taxon>
        <taxon>Cissampelideae</taxon>
        <taxon>Stephania</taxon>
    </lineage>
</organism>
<feature type="signal peptide" evidence="4">
    <location>
        <begin position="1"/>
        <end position="26"/>
    </location>
</feature>
<dbReference type="FunFam" id="3.20.20.300:FF:000010">
    <property type="entry name" value="Putative beta-D-xylosidase 5"/>
    <property type="match status" value="1"/>
</dbReference>
<dbReference type="Pfam" id="PF01915">
    <property type="entry name" value="Glyco_hydro_3_C"/>
    <property type="match status" value="1"/>
</dbReference>
<evidence type="ECO:0000313" key="6">
    <source>
        <dbReference type="EMBL" id="KAK9086220.1"/>
    </source>
</evidence>
<dbReference type="PRINTS" id="PR00133">
    <property type="entry name" value="GLHYDRLASE3"/>
</dbReference>
<keyword evidence="7" id="KW-1185">Reference proteome</keyword>
<dbReference type="InterPro" id="IPR001764">
    <property type="entry name" value="Glyco_hydro_3_N"/>
</dbReference>
<dbReference type="GO" id="GO:0045493">
    <property type="term" value="P:xylan catabolic process"/>
    <property type="evidence" value="ECO:0007669"/>
    <property type="project" value="InterPro"/>
</dbReference>
<evidence type="ECO:0000313" key="7">
    <source>
        <dbReference type="Proteomes" id="UP001420932"/>
    </source>
</evidence>
<keyword evidence="2" id="KW-0378">Hydrolase</keyword>
<gene>
    <name evidence="6" type="ORF">Syun_028614</name>
</gene>
<evidence type="ECO:0000256" key="3">
    <source>
        <dbReference type="ARBA" id="ARBA00023295"/>
    </source>
</evidence>
<name>A0AAP0HKN4_9MAGN</name>
<evidence type="ECO:0000256" key="2">
    <source>
        <dbReference type="ARBA" id="ARBA00022801"/>
    </source>
</evidence>
<dbReference type="Pfam" id="PF14310">
    <property type="entry name" value="Fn3-like"/>
    <property type="match status" value="1"/>
</dbReference>
<dbReference type="InterPro" id="IPR002772">
    <property type="entry name" value="Glyco_hydro_3_C"/>
</dbReference>
<dbReference type="InterPro" id="IPR017853">
    <property type="entry name" value="GH"/>
</dbReference>
<dbReference type="InterPro" id="IPR036962">
    <property type="entry name" value="Glyco_hydro_3_N_sf"/>
</dbReference>
<evidence type="ECO:0000256" key="1">
    <source>
        <dbReference type="ARBA" id="ARBA00022729"/>
    </source>
</evidence>
<dbReference type="SMART" id="SM01217">
    <property type="entry name" value="Fn3_like"/>
    <property type="match status" value="1"/>
</dbReference>
<dbReference type="InterPro" id="IPR026891">
    <property type="entry name" value="Fn3-like"/>
</dbReference>
<dbReference type="SUPFAM" id="SSF52279">
    <property type="entry name" value="Beta-D-glucan exohydrolase, C-terminal domain"/>
    <property type="match status" value="1"/>
</dbReference>
<dbReference type="Gene3D" id="3.20.20.300">
    <property type="entry name" value="Glycoside hydrolase, family 3, N-terminal domain"/>
    <property type="match status" value="1"/>
</dbReference>